<evidence type="ECO:0000313" key="6">
    <source>
        <dbReference type="Proteomes" id="UP000298596"/>
    </source>
</evidence>
<evidence type="ECO:0000256" key="2">
    <source>
        <dbReference type="ARBA" id="ARBA00022679"/>
    </source>
</evidence>
<evidence type="ECO:0000313" key="5">
    <source>
        <dbReference type="EMBL" id="QCO06636.1"/>
    </source>
</evidence>
<keyword evidence="2 5" id="KW-0808">Transferase</keyword>
<evidence type="ECO:0000256" key="1">
    <source>
        <dbReference type="ARBA" id="ARBA00022676"/>
    </source>
</evidence>
<keyword evidence="1" id="KW-0328">Glycosyltransferase</keyword>
<dbReference type="GO" id="GO:0016757">
    <property type="term" value="F:glycosyltransferase activity"/>
    <property type="evidence" value="ECO:0007669"/>
    <property type="project" value="UniProtKB-KW"/>
</dbReference>
<evidence type="ECO:0000259" key="4">
    <source>
        <dbReference type="Pfam" id="PF04577"/>
    </source>
</evidence>
<sequence>MATPLQITLRDLEALGLEDEAGRPLVESEVLLPECEMELLPLAFGETDFASRRIVEHPFPGAWNETLYRPAPVRLYRLRNACVHSSAGVTMVANRLIAETLQHVYPPDHGMEVDPNSGFTRLQSTVIRRAGTRAVHLLAAGAFNYYHWQIDTIARLSMLPDRHRDDLFLVPPLDLAFQKDTLTQLAGHRPMHLHAIGTAESVLVDELILVPNLSGYGYYPRPEMLAVFDQMIAAASPGAPHRRLYVERTRSPKRRLENEADIIALLVAAGYEILDLDSMSLIEQVRCFAEATHVVGPHGAGLTNLVFCQPGTLMCELQMDSYMNWLFRRLANLRGVRYGCILGEIEGPWEPVWPHNRSWRISLETVRETLQGAGFLA</sequence>
<keyword evidence="3" id="KW-0325">Glycoprotein</keyword>
<accession>A0A4D8QCL3</accession>
<organism evidence="5 6">
    <name type="scientific">Azospirillum brasilense</name>
    <dbReference type="NCBI Taxonomy" id="192"/>
    <lineage>
        <taxon>Bacteria</taxon>
        <taxon>Pseudomonadati</taxon>
        <taxon>Pseudomonadota</taxon>
        <taxon>Alphaproteobacteria</taxon>
        <taxon>Rhodospirillales</taxon>
        <taxon>Azospirillaceae</taxon>
        <taxon>Azospirillum</taxon>
    </lineage>
</organism>
<geneLocation type="plasmid" evidence="5">
    <name>p4</name>
</geneLocation>
<evidence type="ECO:0000256" key="3">
    <source>
        <dbReference type="ARBA" id="ARBA00023180"/>
    </source>
</evidence>
<proteinExistence type="predicted"/>
<dbReference type="Pfam" id="PF04577">
    <property type="entry name" value="Glyco_transf_61"/>
    <property type="match status" value="1"/>
</dbReference>
<dbReference type="EMBL" id="CP032334">
    <property type="protein sequence ID" value="QCO06636.1"/>
    <property type="molecule type" value="Genomic_DNA"/>
</dbReference>
<keyword evidence="5" id="KW-0614">Plasmid</keyword>
<dbReference type="InterPro" id="IPR049625">
    <property type="entry name" value="Glyco_transf_61_cat"/>
</dbReference>
<dbReference type="InterPro" id="IPR007657">
    <property type="entry name" value="Glycosyltransferase_61"/>
</dbReference>
<gene>
    <name evidence="5" type="ORF">D3867_32440</name>
</gene>
<dbReference type="AlphaFoldDB" id="A0A4D8QCL3"/>
<name>A0A4D8QCL3_AZOBR</name>
<dbReference type="Proteomes" id="UP000298596">
    <property type="component" value="Plasmid p4"/>
</dbReference>
<reference evidence="5 6" key="1">
    <citation type="submission" date="2018-09" db="EMBL/GenBank/DDBJ databases">
        <title>Whole genome based analysis of evolution and adaptive divergence in Indian and Brazilian strains of Azospirillum brasilense.</title>
        <authorList>
            <person name="Singh C."/>
            <person name="Tripathi A.K."/>
        </authorList>
    </citation>
    <scope>NUCLEOTIDE SEQUENCE [LARGE SCALE GENOMIC DNA]</scope>
    <source>
        <strain evidence="5 6">MTCC4036</strain>
        <plasmid evidence="5 6">p4</plasmid>
    </source>
</reference>
<feature type="domain" description="Glycosyltransferase 61 catalytic" evidence="4">
    <location>
        <begin position="145"/>
        <end position="315"/>
    </location>
</feature>
<dbReference type="PANTHER" id="PTHR20961">
    <property type="entry name" value="GLYCOSYLTRANSFERASE"/>
    <property type="match status" value="1"/>
</dbReference>
<protein>
    <submittedName>
        <fullName evidence="5">Glycosyltransferase family 61 protein</fullName>
    </submittedName>
</protein>